<gene>
    <name evidence="1" type="ORF">COT25_02885</name>
</gene>
<dbReference type="InterPro" id="IPR007817">
    <property type="entry name" value="Isocyanide_synthase_DIT1"/>
</dbReference>
<accession>A0A2H0YT80</accession>
<name>A0A2H0YT80_9BACT</name>
<comment type="caution">
    <text evidence="1">The sequence shown here is derived from an EMBL/GenBank/DDBJ whole genome shotgun (WGS) entry which is preliminary data.</text>
</comment>
<dbReference type="EMBL" id="PEXV01000098">
    <property type="protein sequence ID" value="PIS41479.1"/>
    <property type="molecule type" value="Genomic_DNA"/>
</dbReference>
<dbReference type="AlphaFoldDB" id="A0A2H0YT80"/>
<proteinExistence type="predicted"/>
<dbReference type="Pfam" id="PF05141">
    <property type="entry name" value="DIT1_PvcA"/>
    <property type="match status" value="1"/>
</dbReference>
<protein>
    <submittedName>
        <fullName evidence="1">Uncharacterized protein</fullName>
    </submittedName>
</protein>
<reference evidence="2" key="1">
    <citation type="submission" date="2017-09" db="EMBL/GenBank/DDBJ databases">
        <title>Depth-based differentiation of microbial function through sediment-hosted aquifers and enrichment of novel symbionts in the deep terrestrial subsurface.</title>
        <authorList>
            <person name="Probst A.J."/>
            <person name="Ladd B."/>
            <person name="Jarett J.K."/>
            <person name="Geller-Mcgrath D.E."/>
            <person name="Sieber C.M.K."/>
            <person name="Emerson J.B."/>
            <person name="Anantharaman K."/>
            <person name="Thomas B.C."/>
            <person name="Malmstrom R."/>
            <person name="Stieglmeier M."/>
            <person name="Klingl A."/>
            <person name="Woyke T."/>
            <person name="Ryan C.M."/>
            <person name="Banfield J.F."/>
        </authorList>
    </citation>
    <scope>NUCLEOTIDE SEQUENCE [LARGE SCALE GENOMIC DNA]</scope>
</reference>
<evidence type="ECO:0000313" key="2">
    <source>
        <dbReference type="Proteomes" id="UP000228711"/>
    </source>
</evidence>
<dbReference type="PANTHER" id="PTHR37285:SF5">
    <property type="entry name" value="SPORE WALL MATURATION PROTEIN DIT1"/>
    <property type="match status" value="1"/>
</dbReference>
<evidence type="ECO:0000313" key="1">
    <source>
        <dbReference type="EMBL" id="PIS41479.1"/>
    </source>
</evidence>
<dbReference type="Proteomes" id="UP000228711">
    <property type="component" value="Unassembled WGS sequence"/>
</dbReference>
<dbReference type="PANTHER" id="PTHR37285">
    <property type="entry name" value="SPORE WALL MATURATION PROTEIN DIT1"/>
    <property type="match status" value="1"/>
</dbReference>
<sequence length="366" mass="42229">MKSNPVVFPFKPFSRLDARLQKQSYADIETDLATLSVLLPKKIFHNVLSHGKTIEEKIFSIFVNPQIRFGEKSDITQLKKYWLDRISYFTSKKKRLECTILGFPGKAPVPIKTRREMPDFGELTSLHRLYELTRHIRRTYAPGARITIITEGLLGTGIGLSMREAVAYEKYLQKLIKKLHWNGSLRTVPLGKMQKNPAYKKILRSEIRKFRDVFNKKDKQFLAKYTAAYASIFHLVSTRGNADQTVRDAYKAHPKTAQGKRLRTAIAHKAHKATIGYFATLSVRDKLKFLETTVPHFLALTVSPKPYRLSFQLVPATVTLLAHHGIPFGDIIQYRQELLTSQKPYIRVFLTKDTDREPFLYLPYKT</sequence>
<organism evidence="1 2">
    <name type="scientific">Candidatus Kerfeldbacteria bacterium CG08_land_8_20_14_0_20_42_7</name>
    <dbReference type="NCBI Taxonomy" id="2014245"/>
    <lineage>
        <taxon>Bacteria</taxon>
        <taxon>Candidatus Kerfeldiibacteriota</taxon>
    </lineage>
</organism>